<feature type="region of interest" description="Disordered" evidence="1">
    <location>
        <begin position="1"/>
        <end position="25"/>
    </location>
</feature>
<accession>A0A562SLX0</accession>
<protein>
    <submittedName>
        <fullName evidence="2">Uncharacterized protein</fullName>
    </submittedName>
</protein>
<gene>
    <name evidence="2" type="ORF">JM93_03701</name>
</gene>
<keyword evidence="3" id="KW-1185">Reference proteome</keyword>
<evidence type="ECO:0000256" key="1">
    <source>
        <dbReference type="SAM" id="MobiDB-lite"/>
    </source>
</evidence>
<reference evidence="2 3" key="1">
    <citation type="submission" date="2019-07" db="EMBL/GenBank/DDBJ databases">
        <title>Genomic Encyclopedia of Archaeal and Bacterial Type Strains, Phase II (KMG-II): from individual species to whole genera.</title>
        <authorList>
            <person name="Goeker M."/>
        </authorList>
    </citation>
    <scope>NUCLEOTIDE SEQUENCE [LARGE SCALE GENOMIC DNA]</scope>
    <source>
        <strain evidence="2 3">ATCC BAA-252</strain>
    </source>
</reference>
<organism evidence="2 3">
    <name type="scientific">Roseibium hamelinense</name>
    <dbReference type="NCBI Taxonomy" id="150831"/>
    <lineage>
        <taxon>Bacteria</taxon>
        <taxon>Pseudomonadati</taxon>
        <taxon>Pseudomonadota</taxon>
        <taxon>Alphaproteobacteria</taxon>
        <taxon>Hyphomicrobiales</taxon>
        <taxon>Stappiaceae</taxon>
        <taxon>Roseibium</taxon>
    </lineage>
</organism>
<name>A0A562SLX0_9HYPH</name>
<dbReference type="Proteomes" id="UP000320593">
    <property type="component" value="Unassembled WGS sequence"/>
</dbReference>
<dbReference type="AlphaFoldDB" id="A0A562SLX0"/>
<dbReference type="EMBL" id="VLLF01000009">
    <property type="protein sequence ID" value="TWI82351.1"/>
    <property type="molecule type" value="Genomic_DNA"/>
</dbReference>
<proteinExistence type="predicted"/>
<sequence>MRDKTGAKKSHNTCSGQLYGRGKQPGITKTELRFAHAISKAGLRTSRSGSKFRNHRRYGREATDYTEAGEKTLSGVRKLEKRQRLQAGSAVKIK</sequence>
<comment type="caution">
    <text evidence="2">The sequence shown here is derived from an EMBL/GenBank/DDBJ whole genome shotgun (WGS) entry which is preliminary data.</text>
</comment>
<feature type="region of interest" description="Disordered" evidence="1">
    <location>
        <begin position="41"/>
        <end position="64"/>
    </location>
</feature>
<evidence type="ECO:0000313" key="2">
    <source>
        <dbReference type="EMBL" id="TWI82351.1"/>
    </source>
</evidence>
<evidence type="ECO:0000313" key="3">
    <source>
        <dbReference type="Proteomes" id="UP000320593"/>
    </source>
</evidence>